<evidence type="ECO:0000256" key="9">
    <source>
        <dbReference type="ARBA" id="ARBA00022764"/>
    </source>
</evidence>
<comment type="similarity">
    <text evidence="4">Belongs to the metallo-beta-lactamase superfamily. Class-B beta-lactamase family.</text>
</comment>
<keyword evidence="15" id="KW-1185">Reference proteome</keyword>
<evidence type="ECO:0000256" key="5">
    <source>
        <dbReference type="ARBA" id="ARBA00011245"/>
    </source>
</evidence>
<evidence type="ECO:0000313" key="14">
    <source>
        <dbReference type="EMBL" id="REH56194.1"/>
    </source>
</evidence>
<comment type="catalytic activity">
    <reaction evidence="1">
        <text>a beta-lactam + H2O = a substituted beta-amino acid</text>
        <dbReference type="Rhea" id="RHEA:20401"/>
        <dbReference type="ChEBI" id="CHEBI:15377"/>
        <dbReference type="ChEBI" id="CHEBI:35627"/>
        <dbReference type="ChEBI" id="CHEBI:140347"/>
        <dbReference type="EC" id="3.5.2.6"/>
    </reaction>
</comment>
<keyword evidence="11" id="KW-0862">Zinc</keyword>
<keyword evidence="12" id="KW-0046">Antibiotic resistance</keyword>
<dbReference type="InterPro" id="IPR001279">
    <property type="entry name" value="Metallo-B-lactamas"/>
</dbReference>
<dbReference type="AlphaFoldDB" id="A0A3E0IBT3"/>
<evidence type="ECO:0000313" key="15">
    <source>
        <dbReference type="Proteomes" id="UP000256884"/>
    </source>
</evidence>
<evidence type="ECO:0000256" key="12">
    <source>
        <dbReference type="ARBA" id="ARBA00023251"/>
    </source>
</evidence>
<dbReference type="RefSeq" id="WP_115899524.1">
    <property type="nucleotide sequence ID" value="NZ_QUNS01000001.1"/>
</dbReference>
<dbReference type="EMBL" id="QUNS01000001">
    <property type="protein sequence ID" value="REH56194.1"/>
    <property type="molecule type" value="Genomic_DNA"/>
</dbReference>
<dbReference type="InterPro" id="IPR001018">
    <property type="entry name" value="Beta-lactamase_class-B_CS"/>
</dbReference>
<evidence type="ECO:0000256" key="10">
    <source>
        <dbReference type="ARBA" id="ARBA00022801"/>
    </source>
</evidence>
<keyword evidence="10" id="KW-0378">Hydrolase</keyword>
<dbReference type="PANTHER" id="PTHR42951:SF4">
    <property type="entry name" value="ACYL-COENZYME A THIOESTERASE MBLAC2"/>
    <property type="match status" value="1"/>
</dbReference>
<organism evidence="14 15">
    <name type="scientific">Tenacibaculum gallaicum</name>
    <dbReference type="NCBI Taxonomy" id="561505"/>
    <lineage>
        <taxon>Bacteria</taxon>
        <taxon>Pseudomonadati</taxon>
        <taxon>Bacteroidota</taxon>
        <taxon>Flavobacteriia</taxon>
        <taxon>Flavobacteriales</taxon>
        <taxon>Flavobacteriaceae</taxon>
        <taxon>Tenacibaculum</taxon>
    </lineage>
</organism>
<proteinExistence type="inferred from homology"/>
<feature type="domain" description="Metallo-beta-lactamase" evidence="13">
    <location>
        <begin position="54"/>
        <end position="223"/>
    </location>
</feature>
<dbReference type="NCBIfam" id="NF012229">
    <property type="entry name" value="bla_class_B_core"/>
    <property type="match status" value="1"/>
</dbReference>
<evidence type="ECO:0000256" key="2">
    <source>
        <dbReference type="ARBA" id="ARBA00001947"/>
    </source>
</evidence>
<dbReference type="OrthoDB" id="9769598at2"/>
<dbReference type="CDD" id="cd16302">
    <property type="entry name" value="CcrA-like_MBL-B1"/>
    <property type="match status" value="1"/>
</dbReference>
<comment type="cofactor">
    <cofactor evidence="2">
        <name>Zn(2+)</name>
        <dbReference type="ChEBI" id="CHEBI:29105"/>
    </cofactor>
</comment>
<comment type="subunit">
    <text evidence="5">Monomer.</text>
</comment>
<comment type="caution">
    <text evidence="14">The sequence shown here is derived from an EMBL/GenBank/DDBJ whole genome shotgun (WGS) entry which is preliminary data.</text>
</comment>
<dbReference type="GO" id="GO:0046677">
    <property type="term" value="P:response to antibiotic"/>
    <property type="evidence" value="ECO:0007669"/>
    <property type="project" value="UniProtKB-KW"/>
</dbReference>
<comment type="subcellular location">
    <subcellularLocation>
        <location evidence="3">Periplasm</location>
    </subcellularLocation>
</comment>
<keyword evidence="8" id="KW-0732">Signal</keyword>
<evidence type="ECO:0000256" key="4">
    <source>
        <dbReference type="ARBA" id="ARBA00005250"/>
    </source>
</evidence>
<dbReference type="Pfam" id="PF00753">
    <property type="entry name" value="Lactamase_B"/>
    <property type="match status" value="1"/>
</dbReference>
<protein>
    <recommendedName>
        <fullName evidence="6">beta-lactamase</fullName>
        <ecNumber evidence="6">3.5.2.6</ecNumber>
    </recommendedName>
</protein>
<dbReference type="InterPro" id="IPR058199">
    <property type="entry name" value="BlaB//VIM/IMP-1"/>
</dbReference>
<keyword evidence="9" id="KW-0574">Periplasm</keyword>
<dbReference type="GO" id="GO:0008800">
    <property type="term" value="F:beta-lactamase activity"/>
    <property type="evidence" value="ECO:0007669"/>
    <property type="project" value="UniProtKB-EC"/>
</dbReference>
<evidence type="ECO:0000256" key="3">
    <source>
        <dbReference type="ARBA" id="ARBA00004418"/>
    </source>
</evidence>
<gene>
    <name evidence="14" type="ORF">C7448_101229</name>
</gene>
<dbReference type="InterPro" id="IPR050855">
    <property type="entry name" value="NDM-1-like"/>
</dbReference>
<evidence type="ECO:0000256" key="11">
    <source>
        <dbReference type="ARBA" id="ARBA00022833"/>
    </source>
</evidence>
<evidence type="ECO:0000256" key="1">
    <source>
        <dbReference type="ARBA" id="ARBA00001526"/>
    </source>
</evidence>
<dbReference type="GO" id="GO:0017001">
    <property type="term" value="P:antibiotic catabolic process"/>
    <property type="evidence" value="ECO:0007669"/>
    <property type="project" value="InterPro"/>
</dbReference>
<dbReference type="EC" id="3.5.2.6" evidence="6"/>
<name>A0A3E0IBT3_9FLAO</name>
<dbReference type="Gene3D" id="3.60.15.10">
    <property type="entry name" value="Ribonuclease Z/Hydroxyacylglutathione hydrolase-like"/>
    <property type="match status" value="1"/>
</dbReference>
<evidence type="ECO:0000256" key="8">
    <source>
        <dbReference type="ARBA" id="ARBA00022729"/>
    </source>
</evidence>
<evidence type="ECO:0000256" key="7">
    <source>
        <dbReference type="ARBA" id="ARBA00022723"/>
    </source>
</evidence>
<dbReference type="SUPFAM" id="SSF56281">
    <property type="entry name" value="Metallo-hydrolase/oxidoreductase"/>
    <property type="match status" value="1"/>
</dbReference>
<evidence type="ECO:0000256" key="6">
    <source>
        <dbReference type="ARBA" id="ARBA00012865"/>
    </source>
</evidence>
<sequence>MKKILVLSFLSLILFNCKHKAKKENLTTIKIVKVSPNAYKHISYLKTEEFGNVPCNGMIVVNKGEAIIFDTPTTAKASEELIKWVKDSLKCNIKAIIPTHFHVDCIGGLPEFHKKDIASYANSLTTELIDKTNHSLPQNSFDKEKDFFVGDKKVIVRFFGEGHTKDNIVAYFPNDNVLFGGCLIKTLNASKGNLNDANTNDWSSTVRKIKQSYPDIKTVIPGHGNSGGIKLLDYTINLFEN</sequence>
<dbReference type="GO" id="GO:0042597">
    <property type="term" value="C:periplasmic space"/>
    <property type="evidence" value="ECO:0007669"/>
    <property type="project" value="UniProtKB-SubCell"/>
</dbReference>
<dbReference type="SMART" id="SM00849">
    <property type="entry name" value="Lactamase_B"/>
    <property type="match status" value="1"/>
</dbReference>
<dbReference type="Proteomes" id="UP000256884">
    <property type="component" value="Unassembled WGS sequence"/>
</dbReference>
<evidence type="ECO:0000259" key="13">
    <source>
        <dbReference type="SMART" id="SM00849"/>
    </source>
</evidence>
<reference evidence="14 15" key="1">
    <citation type="submission" date="2018-08" db="EMBL/GenBank/DDBJ databases">
        <title>Genomic Encyclopedia of Type Strains, Phase IV (KMG-IV): sequencing the most valuable type-strain genomes for metagenomic binning, comparative biology and taxonomic classification.</title>
        <authorList>
            <person name="Goeker M."/>
        </authorList>
    </citation>
    <scope>NUCLEOTIDE SEQUENCE [LARGE SCALE GENOMIC DNA]</scope>
    <source>
        <strain evidence="14 15">DSM 18841</strain>
    </source>
</reference>
<dbReference type="GO" id="GO:0008270">
    <property type="term" value="F:zinc ion binding"/>
    <property type="evidence" value="ECO:0007669"/>
    <property type="project" value="InterPro"/>
</dbReference>
<accession>A0A3E0IBT3</accession>
<keyword evidence="7" id="KW-0479">Metal-binding</keyword>
<dbReference type="PANTHER" id="PTHR42951">
    <property type="entry name" value="METALLO-BETA-LACTAMASE DOMAIN-CONTAINING"/>
    <property type="match status" value="1"/>
</dbReference>
<dbReference type="PROSITE" id="PS00744">
    <property type="entry name" value="BETA_LACTAMASE_B_2"/>
    <property type="match status" value="1"/>
</dbReference>
<dbReference type="NCBIfam" id="NF033088">
    <property type="entry name" value="bla_subclass_B1"/>
    <property type="match status" value="1"/>
</dbReference>
<dbReference type="InterPro" id="IPR036866">
    <property type="entry name" value="RibonucZ/Hydroxyglut_hydro"/>
</dbReference>